<evidence type="ECO:0000256" key="11">
    <source>
        <dbReference type="ARBA" id="ARBA00079438"/>
    </source>
</evidence>
<evidence type="ECO:0000256" key="8">
    <source>
        <dbReference type="ARBA" id="ARBA00057513"/>
    </source>
</evidence>
<feature type="domain" description="Lipid-binding serum glycoprotein N-terminal" evidence="14">
    <location>
        <begin position="1540"/>
        <end position="1760"/>
    </location>
</feature>
<evidence type="ECO:0000256" key="12">
    <source>
        <dbReference type="SAM" id="MobiDB-lite"/>
    </source>
</evidence>
<evidence type="ECO:0000256" key="7">
    <source>
        <dbReference type="ARBA" id="ARBA00023180"/>
    </source>
</evidence>
<dbReference type="Pfam" id="PF02886">
    <property type="entry name" value="LBP_BPI_CETP_C"/>
    <property type="match status" value="4"/>
</dbReference>
<feature type="domain" description="Lipid-binding serum glycoprotein C-terminal" evidence="15">
    <location>
        <begin position="745"/>
        <end position="940"/>
    </location>
</feature>
<dbReference type="Gene3D" id="3.15.10.10">
    <property type="entry name" value="Bactericidal permeability-increasing protein, domain 1"/>
    <property type="match status" value="18"/>
</dbReference>
<keyword evidence="5 13" id="KW-0732">Signal</keyword>
<dbReference type="FunFam" id="3.15.20.10:FF:000003">
    <property type="entry name" value="BPI fold-containing family B member 3"/>
    <property type="match status" value="1"/>
</dbReference>
<dbReference type="PANTHER" id="PTHR47145">
    <property type="entry name" value="BPI FOLD-CONTAINING FAMILY A MEMBER 2"/>
    <property type="match status" value="1"/>
</dbReference>
<evidence type="ECO:0000313" key="16">
    <source>
        <dbReference type="EMBL" id="KAI4538421.1"/>
    </source>
</evidence>
<evidence type="ECO:0000256" key="5">
    <source>
        <dbReference type="ARBA" id="ARBA00022729"/>
    </source>
</evidence>
<comment type="subcellular location">
    <subcellularLocation>
        <location evidence="1">Secreted</location>
    </subcellularLocation>
</comment>
<dbReference type="PANTHER" id="PTHR47145:SF1">
    <property type="entry name" value="BPI FOLD-CONTAINING FAMILY A MEMBER 2"/>
    <property type="match status" value="1"/>
</dbReference>
<dbReference type="InterPro" id="IPR017942">
    <property type="entry name" value="Lipid-bd_serum_glycop_N"/>
</dbReference>
<feature type="domain" description="Lipid-binding serum glycoprotein C-terminal" evidence="15">
    <location>
        <begin position="1784"/>
        <end position="1986"/>
    </location>
</feature>
<feature type="domain" description="Lipid-binding serum glycoprotein C-terminal" evidence="15">
    <location>
        <begin position="1190"/>
        <end position="1387"/>
    </location>
</feature>
<dbReference type="GO" id="GO:0070062">
    <property type="term" value="C:extracellular exosome"/>
    <property type="evidence" value="ECO:0007669"/>
    <property type="project" value="TreeGrafter"/>
</dbReference>
<dbReference type="GO" id="GO:0001530">
    <property type="term" value="F:lipopolysaccharide binding"/>
    <property type="evidence" value="ECO:0007669"/>
    <property type="project" value="TreeGrafter"/>
</dbReference>
<evidence type="ECO:0000256" key="3">
    <source>
        <dbReference type="ARBA" id="ARBA00009020"/>
    </source>
</evidence>
<organism evidence="16 17">
    <name type="scientific">Ovis ammon polii</name>
    <dbReference type="NCBI Taxonomy" id="230172"/>
    <lineage>
        <taxon>Eukaryota</taxon>
        <taxon>Metazoa</taxon>
        <taxon>Chordata</taxon>
        <taxon>Craniata</taxon>
        <taxon>Vertebrata</taxon>
        <taxon>Euteleostomi</taxon>
        <taxon>Mammalia</taxon>
        <taxon>Eutheria</taxon>
        <taxon>Laurasiatheria</taxon>
        <taxon>Artiodactyla</taxon>
        <taxon>Ruminantia</taxon>
        <taxon>Pecora</taxon>
        <taxon>Bovidae</taxon>
        <taxon>Caprinae</taxon>
        <taxon>Ovis</taxon>
    </lineage>
</organism>
<comment type="caution">
    <text evidence="16">The sequence shown here is derived from an EMBL/GenBank/DDBJ whole genome shotgun (WGS) entry which is preliminary data.</text>
</comment>
<feature type="compositionally biased region" description="Basic and acidic residues" evidence="12">
    <location>
        <begin position="1497"/>
        <end position="1508"/>
    </location>
</feature>
<evidence type="ECO:0000259" key="14">
    <source>
        <dbReference type="SMART" id="SM00328"/>
    </source>
</evidence>
<comment type="similarity">
    <text evidence="3">Belongs to the BPI/LBP/Plunc superfamily. Plunc family.</text>
</comment>
<dbReference type="SMART" id="SM00329">
    <property type="entry name" value="BPI2"/>
    <property type="match status" value="4"/>
</dbReference>
<evidence type="ECO:0000259" key="15">
    <source>
        <dbReference type="SMART" id="SM00329"/>
    </source>
</evidence>
<evidence type="ECO:0000256" key="4">
    <source>
        <dbReference type="ARBA" id="ARBA00022525"/>
    </source>
</evidence>
<protein>
    <recommendedName>
        <fullName evidence="9">BPI fold-containing family B member 3</fullName>
    </recommendedName>
    <alternativeName>
        <fullName evidence="10">Ligand-binding protein RYA3</fullName>
    </alternativeName>
    <alternativeName>
        <fullName evidence="11">Long palate, lung and nasal epithelium carcinoma-associated protein 3</fullName>
    </alternativeName>
</protein>
<feature type="domain" description="Lipid-binding serum glycoprotein C-terminal" evidence="15">
    <location>
        <begin position="250"/>
        <end position="435"/>
    </location>
</feature>
<dbReference type="GO" id="GO:0030141">
    <property type="term" value="C:secretory granule"/>
    <property type="evidence" value="ECO:0007669"/>
    <property type="project" value="TreeGrafter"/>
</dbReference>
<evidence type="ECO:0000256" key="1">
    <source>
        <dbReference type="ARBA" id="ARBA00004613"/>
    </source>
</evidence>
<comment type="similarity">
    <text evidence="2">Belongs to the BPI/LBP/Plunc superfamily. BPI/LBP family.</text>
</comment>
<keyword evidence="17" id="KW-1185">Reference proteome</keyword>
<feature type="chain" id="PRO_5042085291" description="BPI fold-containing family B member 3" evidence="13">
    <location>
        <begin position="22"/>
        <end position="5100"/>
    </location>
</feature>
<proteinExistence type="inferred from homology"/>
<dbReference type="InterPro" id="IPR052507">
    <property type="entry name" value="BPI_fold-antibacterial"/>
</dbReference>
<evidence type="ECO:0000256" key="2">
    <source>
        <dbReference type="ARBA" id="ARBA00007292"/>
    </source>
</evidence>
<evidence type="ECO:0000256" key="6">
    <source>
        <dbReference type="ARBA" id="ARBA00023157"/>
    </source>
</evidence>
<keyword evidence="7" id="KW-0325">Glycoprotein</keyword>
<gene>
    <name evidence="16" type="ORF">MG293_011824</name>
</gene>
<dbReference type="InterPro" id="IPR001124">
    <property type="entry name" value="Lipid-bd_serum_glycop_C"/>
</dbReference>
<evidence type="ECO:0000256" key="9">
    <source>
        <dbReference type="ARBA" id="ARBA00073934"/>
    </source>
</evidence>
<evidence type="ECO:0000256" key="10">
    <source>
        <dbReference type="ARBA" id="ARBA00078931"/>
    </source>
</evidence>
<feature type="domain" description="Lipid-binding serum glycoprotein N-terminal" evidence="14">
    <location>
        <begin position="1000"/>
        <end position="1191"/>
    </location>
</feature>
<reference evidence="16" key="1">
    <citation type="submission" date="2022-03" db="EMBL/GenBank/DDBJ databases">
        <title>Genomic analyses of argali, domestic sheep and their hybrids provide insights into chromosomal evolution, heterosis and genetic basis of agronomic traits.</title>
        <authorList>
            <person name="Li M."/>
        </authorList>
    </citation>
    <scope>NUCLEOTIDE SEQUENCE</scope>
    <source>
        <strain evidence="16">CAU-MHL-2022a</strain>
        <tissue evidence="16">Skin</tissue>
    </source>
</reference>
<keyword evidence="4" id="KW-0964">Secreted</keyword>
<dbReference type="SMART" id="SM00328">
    <property type="entry name" value="BPI1"/>
    <property type="match status" value="2"/>
</dbReference>
<accession>A0AAD4Y9L5</accession>
<dbReference type="EMBL" id="JAKZEL010000013">
    <property type="protein sequence ID" value="KAI4538421.1"/>
    <property type="molecule type" value="Genomic_DNA"/>
</dbReference>
<dbReference type="SUPFAM" id="SSF55394">
    <property type="entry name" value="Bactericidal permeability-increasing protein, BPI"/>
    <property type="match status" value="16"/>
</dbReference>
<keyword evidence="6" id="KW-1015">Disulfide bond</keyword>
<dbReference type="InterPro" id="IPR017943">
    <property type="entry name" value="Bactericidal_perm-incr_a/b_dom"/>
</dbReference>
<sequence length="5100" mass="558475">MPGACGLGLLLALLLPPVVSASRPGTVFRLNKEVLSYAVEAGKAPLQRALQVTVPLFLDRSGGVFQPTRIQILNVDVSHLRLTFVADFGIRLLAATNFTFKIFRDPEPLHLLLPIALLADTSVEQGSIGTPLVSISSCFSIFDKAIVFDGRNSTAPAMLAPLQSHIKAVLKSKLCLRISNLVQGLNVHLGTLIGLSPVGPESQVRYTMIDTPTITNDYISLDINAVLFLLGRPIVLPVDSTPFVLPQHMGTKGAMATVGLSQDLFDSVIMLMQKAGALNLDITAQLVARQFPEPMPLVLKVRLGATPTVTFHTNNATLRLQPFVEVLAPSSNSAFQYLFSLNVVVNLSLQLSVSKVRLRGTTSVLGNVQLTVASSNLGFIDTDQVQTLMGEVFEKPLLDHLNALLGMGIALPHVVNLQYVTPEVFIQEALGSMPCLGHLNLNWFTLPISSQAVSLAMRKSLCPGDAALQFLMTVASVCGFSPHHPSLTLPEPCIRQVCDKHVPQLKPEINTLPLVGRISGLGGAMLWILRLVLCSLLTPTRADPGAVLRLGMDVLNREVQNAMDESHILEKMAAEAGQKRPGMTPIKGITNLKVKDVLLPVITMNFMPGVGVFQCVSTGMTITGKSFMGGNMEIIVVLNITATNRLLQDEETGLPMFKSEGCEVILMCPAIDAVLVYVNKKWASLNAPMPVGQMGTVQYVLTSVPTTTPSYIQVDFSPVVQQQKGNTVQLADDAGGAEFPEDYAEGSSQLLLSAAFLTAELALLQKSFDVKVKDTMIGELPPQTTVTLAGFIPKVAEAYPKPKPLVTQIRINKPPKVTMKTGKSLLHLHGTLEMFAARRRGKPPVSLFVLETHFNLKIQYSVHEDRLQMTTSLDRLLSMSRRSSSIGPFKEKKLIGFIADFLQEAYIPVINDVLQVGFPLPDLLDMNYNLAELDITEIGSQGPMQETDPRVPRNMVTTLHVTDSDRGDPRRLWGHSQLERQEGFLEEGMPEPGPAEELQTKAEVSIQNSLVGGPILQNVLGTVTSVNQGLLGSGGLLGGGGLLGYGGVFGVVEKLSGLKVDEVTLPKVSVKLLPGFGVQLNLHTKVGLHGSGLLPAPLFGVVEQTLFKVLPELLCPVVDSVLGVVNELLGAVLGLVPLGAVGSVEFTLATLPLISNQYIELDVNPIVKSVAGDIIDFPKPRKPVKVPPKEDHTSQVTVPLFLFNTMFGLLQTSGALDLDITSELVPSNVPLTTTDLAALVPEALRKLPPGQQLLLSLRVKEAPTVTLQNHKATVSIPTTIHVLSYFPQGAHEALFQLNGVMTLNAQLAPSATKLHISLSLERLSVQLAPSSAHTFDASRLEEWLSNVVRLAYVPKLNVSLDVGIPLPKVLNVNFANAALAIIERSSASMWETWCVAALLVAAVCGVRQDTNTVLRVTKDVLSNGVGGVPYNDFHVRELPPKYTNGHQLGGNYKYGHVEANDNTAQLGGKYRYGEILESDGSIRDLRTSNYRNAENAHGSHRDHGRYRSAEGAAPVSRLHRRELRPGEIPPGVATGALGPGGLLGTGGMLAADGILAGQGGLLGGGGLLGDGGLLGGGGVLGVLGEGGIISTVQGITGLRIVELTLPRVSVRLLPGVGVYLSLYTRVAINGKSLIGFLDIAVEVNITAKVRLTMDRTGYPRLVIERCDTLLGGIKVRLLRGLLPNLVDNLVNRVLANVLPDLLCPIVDVVLGLVNDQLGLVDSLIPLGILGSVQYTFSSLPLVTGEFLELDLNTLVGEAGGDLIDYPLGRPAFSPKQKMPELPPMGDNTNSQLAISANFLGSVLTLLQKQGALDIDITDGMFEELPPLTTSTLGALIPKVFQQYPESRPLTIRIQVPNPPSVMLQKDQAVVKVFATSEVMVSQPNDVETTICLIDVDAELLAMFSVENDKLMIDAKLDKTSLNLRTSNVGNFDVGLLEVLVGKIFDLAFMPAMNAVLGSGVPLPKILNIDFSNADIDILELCPVVRFWMHIINQQLSFLKHVQSFGLFRNLHSPFSRLPTSSEPYYCLDFQGMESGQKWALMYPRIVLALDWYLFVAQTQQPGEILSLVLAPRADATGSEEPINEDRSPRPAKSMFLPLYIPVVTGTGRDQRERRGLTVSLNGRTKLTLASRAEFYKEGMVCAEGKASNDVGIFLEKKEDSRAMEREVAIFQQLKTDFMLPQESNTAEEAQEMTEDTKNLLEEFISGILKVVNRLIGVNVSNLHILDITLEVTSENTTEVSIPIIAEVNVKPTGMDNGNICKPLRSVLEKVKADFELLQDFICLEKVVTDKIQEDEILLDKNITENLQLVVRCSRCQDKMFQLWKLVLLCGLLAGTSASLLDNLGKDVLRKLKTGLEKGLDNLDRTLQTIFQQLKTDFRLPQESNTSEDILNTEETKNLLEEFISGIFQVVYRLTGVKISDLHILDLTLEATSESSADVEIPITAHINVKLPVLGEIVDLALNLVLQFSVSVETDETGVSQVVVEGCRNDQHSISLTVLGRRIGVLREFVDFAVNLVNEVLSLVTHYELCPEVRGLLESLDAEYVKNRIGKSQPGEVAKGLLQPHSGEQATLCLQQQQVWCQDKMFQLWKLVLLCGLLAGTSASLLDNLGKDVLRKLKTGLEQGLDNLDSTLQTIFQQLKTDFALPQESNTAEAQENTEETKNLLEQLISGIFQVVYRLTGVKISNLHILDLTLEATSDSSADMKIPITANVNVKLPVLGEIVDLALDLVLQFHVSVETDEDTDVYKVVVEECSNDQHSISLTMLGRSGPMSQQSGDLRGVGTQNFSPIPYLRGSRVWQRRGLYQFSLFSKHIELLNEVLKFVTNLVNEVLSLVTEYEVCPLVRSLLESLDADYVKNRIAIFQQLKTDFTLPQESNTSEKIHKKAEESKNLLEQLISGIFQVVYDLQEATSENTAKVRTPITADINVKLPVLGEIVDLALNLVLQFCVHVETDEQTGVSQVVMEECKNNQHSISLTVLAAIFEQLKIDFVFPQESNTDEEAQKKTKDTKNLLEQLISGIFQAVYVLTGVNIRNLHILDITLDATSENSADVKIPITADITVKLTLLDEIVHLDLNLVLKFSVRVENDTKTGVSKVVMEECRNDQHSISLTVLGSLLNRVVNSTDNLVNEVLSLLMHYEVCPLVCSLLESLDAEYVKNHIAFQCWSLRTAINLFFQKRFIDSNRKTHKTDEENSCEACLLLLNPPQPYDSAQELSPASQASSALTFSSGPVSWCQDKMFQLWKLVLLCGLLAGTSASLLDIRGNDVLGKLISGLERGLGTFDSTLETIFQNLKTELEFRCSDQVVEETQQTENLLEQLISRIFQVVNRLTGVRIRNVQVPDITFEATANNSAVVKIPITADVAVNLPLLGEIVDLDLKVDLQNSVSIETDAESGDPRVVVGECPNNPESISLTVLHRRFGLLNDVVDIGVNLARRVVSSVVQNELCPRIRELLESLDAECIKKLIAVLDQVKADFEWPQNFTSLEKVVTEKIQEDEILLDKNITENIRLSGKPFVGCLSCIRLTIRSINMGNIAFQGTPGSPSGSLSIPITAKVTLTLPLLGAVVDLTLNFVLQTSISFKIGETGALMVVIGECTYRPARISLPFVNSSVSSLTVPSSNIRQTVTTLVNLVETYLVQDVLCPRIRTIISSSNENLVQNLKGLTVSFNSKTQLTLASSREFRKEGIICAEGQGSNDVDMFLEEKEDNRAMEREEIVELALNLVLQFSVSVETDGTGDCKVVVEQCGNDQHSTPLRVLDRSTGLLNKVVDFAVNLMNEVLSLVTHYELLNPPQPYDSAQDLSPANSENRANVRIPITSEGIMNLCQDKMFQLWKLVLLCGLLAGTSASLLDIRGNDVLRKLKSGLERGLDTFDSTLETIFQNLKTELEFRCSHEVVEETQETENLLEQLISRIFQVVYSLTGVRIRNVQVPDITFEASDNGADVKIPITADITVNLPLLGEIVDLALNVDLQTTVSIETDTETGASKVVVGECPNNPESISLTVLHSRFGLLNNVVDIGVNLARRVVSSVVQDELCPRFLKLLESLDAECVKKLIELRAVPKSCEETLSYLRAMAQGFQREEVNSDTLGPGFSCPIVKRAKMTVLEKVKADFELLQDFTCLEEVVTEKIQEAEIFSDKDNTKNLQLLIRCLRLTIKSISIGNITLQGTPGGQSINLSIPITAKVTLTLPLLGAVVDLTVSFVLHTSISFKIGENGALIVVIGECTYTPATISLPFVNSSVSSLTGLISDIKNTVTTLVNLVETYLVQYVLCPRIRTVISSLSGNLVQNVNAILEQLKTAEEDPEKAEEAKNLLEQRISGIFEVVYRLTVGDYPIPEQDSRGTKGKVYEAQMLSTMLAKTKAVKRNDKGELWFLHKVNLSNLHNLDTTFEETSDGKGAIVKIPITAEVNVNLPVLREIVELALNLVLQFSVSVETDGTSDCKVVMEQSTQHPSQSAGQVNISNLHILGITFRANSENRANVRIPITSEGIMNLCQDKMFQLWRLVLLCGLLTGTSAFLIDNSVVTELQSALRKELEIDDSASKSVLEKVKAGFELLQDFTCLEKVVTEKIQEYETLLDKNIIENLQLLIRCLRLTIRRINIGNITLQATLEGTSINLSIPITAKVTLTLPLLGAVVDLTLNFVVQKTISIKIQETGTLMLVIGECTYRQARIPLPFMNSSASSLAGLISDIKNTVTTLVNLVETYLVQYVLLNSPQPYNSAQEPSPAILEQLETAEEDPEKTEEAKNLLEQRISGIFEVVYRLTVPVLWEIVELALNLVLQFSVSVETDGTGDCKVVVEQCGNHQHSIPLRVLGRCIGLLIGVVDFAIIMNELLSLVMHYKVNCPLLGVQSQAWCQEKMFQLWRLVLLCGLLTGTSSFLIDNSVVTELQSALRKELEIDDSASESVLEKVKADFELLQDFTCLEKVVTDKTQEYETLLDKNIIENLQLLIRCLRLTIRSINIGNIILQATLEDRSINLSIPFTAKVTLTLPLLGAVVDLTLNFVVQKTISIKIQETGTLKVVIGECTYRPARIPLPFVNSSISSFTGLISNIKKPATSLMNLVEMYLVQDVLCPRIRTIISSLSGNLVQNVNGPIILALLSSEQD</sequence>
<name>A0AAD4Y9L5_OVIAM</name>
<dbReference type="Pfam" id="PF01273">
    <property type="entry name" value="LBP_BPI_CETP"/>
    <property type="match status" value="13"/>
</dbReference>
<evidence type="ECO:0000256" key="13">
    <source>
        <dbReference type="SAM" id="SignalP"/>
    </source>
</evidence>
<dbReference type="Proteomes" id="UP001214576">
    <property type="component" value="Unassembled WGS sequence"/>
</dbReference>
<feature type="signal peptide" evidence="13">
    <location>
        <begin position="1"/>
        <end position="21"/>
    </location>
</feature>
<feature type="region of interest" description="Disordered" evidence="12">
    <location>
        <begin position="1494"/>
        <end position="1518"/>
    </location>
</feature>
<comment type="function">
    <text evidence="8">May have the capacity to recognize and bind specific classes of odorants. May act as a carrier molecule, transporting odorants across the mucus layer to access receptor sites. May serve as a primary defense mechanism by recognizing and removing potentially harmful odorants or pathogenic microorganisms from the mucosa or clearing excess odorant from mucus to enable new odorant stimuli to be received.</text>
</comment>
<evidence type="ECO:0000313" key="17">
    <source>
        <dbReference type="Proteomes" id="UP001214576"/>
    </source>
</evidence>
<dbReference type="Gene3D" id="3.15.20.10">
    <property type="entry name" value="Bactericidal permeability-increasing protein, domain 2"/>
    <property type="match status" value="4"/>
</dbReference>